<gene>
    <name evidence="1" type="ORF">SAMD00020551_1763</name>
</gene>
<dbReference type="Proteomes" id="UP000031014">
    <property type="component" value="Unassembled WGS sequence"/>
</dbReference>
<accession>A0A0A8X107</accession>
<comment type="caution">
    <text evidence="1">The sequence shown here is derived from an EMBL/GenBank/DDBJ whole genome shotgun (WGS) entry which is preliminary data.</text>
</comment>
<dbReference type="EMBL" id="BASE01000037">
    <property type="protein sequence ID" value="GAM13618.1"/>
    <property type="molecule type" value="Genomic_DNA"/>
</dbReference>
<dbReference type="AlphaFoldDB" id="A0A0A8X107"/>
<evidence type="ECO:0000313" key="1">
    <source>
        <dbReference type="EMBL" id="GAM13618.1"/>
    </source>
</evidence>
<keyword evidence="2" id="KW-1185">Reference proteome</keyword>
<reference evidence="1 2" key="1">
    <citation type="submission" date="2013-06" db="EMBL/GenBank/DDBJ databases">
        <title>Whole genome shotgun sequence of Bacillus selenatarsenatis SF-1.</title>
        <authorList>
            <person name="Kuroda M."/>
            <person name="Sei K."/>
            <person name="Yamashita M."/>
            <person name="Ike M."/>
        </authorList>
    </citation>
    <scope>NUCLEOTIDE SEQUENCE [LARGE SCALE GENOMIC DNA]</scope>
    <source>
        <strain evidence="1 2">SF-1</strain>
    </source>
</reference>
<protein>
    <submittedName>
        <fullName evidence="1">Uncharacterized protein</fullName>
    </submittedName>
</protein>
<proteinExistence type="predicted"/>
<name>A0A0A8X107_MESS1</name>
<evidence type="ECO:0000313" key="2">
    <source>
        <dbReference type="Proteomes" id="UP000031014"/>
    </source>
</evidence>
<organism evidence="1 2">
    <name type="scientific">Mesobacillus selenatarsenatis (strain DSM 18680 / JCM 14380 / FERM P-15431 / SF-1)</name>
    <dbReference type="NCBI Taxonomy" id="1321606"/>
    <lineage>
        <taxon>Bacteria</taxon>
        <taxon>Bacillati</taxon>
        <taxon>Bacillota</taxon>
        <taxon>Bacilli</taxon>
        <taxon>Bacillales</taxon>
        <taxon>Bacillaceae</taxon>
        <taxon>Mesobacillus</taxon>
    </lineage>
</organism>
<sequence>MNSTLVNRVLNKTPAVLAGVFVLAKTVLAENLDICKKQC</sequence>